<dbReference type="GO" id="GO:0005829">
    <property type="term" value="C:cytosol"/>
    <property type="evidence" value="ECO:0007669"/>
    <property type="project" value="TreeGrafter"/>
</dbReference>
<dbReference type="AlphaFoldDB" id="A0A2K5APR0"/>
<dbReference type="PANTHER" id="PTHR21499">
    <property type="entry name" value="ASPARTATE KINASE"/>
    <property type="match status" value="1"/>
</dbReference>
<dbReference type="InterPro" id="IPR045865">
    <property type="entry name" value="ACT-like_dom_sf"/>
</dbReference>
<dbReference type="RefSeq" id="WP_103287551.1">
    <property type="nucleotide sequence ID" value="NZ_LT981265.1"/>
</dbReference>
<dbReference type="GO" id="GO:0004072">
    <property type="term" value="F:aspartate kinase activity"/>
    <property type="evidence" value="ECO:0007669"/>
    <property type="project" value="TreeGrafter"/>
</dbReference>
<evidence type="ECO:0000256" key="1">
    <source>
        <dbReference type="ARBA" id="ARBA00010122"/>
    </source>
</evidence>
<keyword evidence="3" id="KW-0808">Transferase</keyword>
<proteinExistence type="inferred from homology"/>
<dbReference type="Gene3D" id="1.20.120.1320">
    <property type="entry name" value="Aspartokinase, catalytic domain"/>
    <property type="match status" value="1"/>
</dbReference>
<dbReference type="InterPro" id="IPR042199">
    <property type="entry name" value="AsparK_Bifunc_asparK/hSer_DH"/>
</dbReference>
<dbReference type="InterPro" id="IPR036393">
    <property type="entry name" value="AceGlu_kinase-like_sf"/>
</dbReference>
<gene>
    <name evidence="3" type="ORF">NCAV_0436</name>
</gene>
<organism evidence="3 4">
    <name type="scientific">Candidatus Nitrosocaldus cavascurensis</name>
    <dbReference type="NCBI Taxonomy" id="2058097"/>
    <lineage>
        <taxon>Archaea</taxon>
        <taxon>Nitrososphaerota</taxon>
        <taxon>Nitrososphaeria</taxon>
        <taxon>Candidatus Nitrosocaldales</taxon>
        <taxon>Candidatus Nitrosocaldaceae</taxon>
        <taxon>Candidatus Nitrosocaldus</taxon>
    </lineage>
</organism>
<accession>A0A2K5APR0</accession>
<comment type="similarity">
    <text evidence="1">Belongs to the aspartokinase family.</text>
</comment>
<dbReference type="GO" id="GO:0009089">
    <property type="term" value="P:lysine biosynthetic process via diaminopimelate"/>
    <property type="evidence" value="ECO:0007669"/>
    <property type="project" value="TreeGrafter"/>
</dbReference>
<feature type="domain" description="Aspartate/glutamate/uridylate kinase" evidence="2">
    <location>
        <begin position="3"/>
        <end position="297"/>
    </location>
</feature>
<dbReference type="SUPFAM" id="SSF53633">
    <property type="entry name" value="Carbamate kinase-like"/>
    <property type="match status" value="1"/>
</dbReference>
<dbReference type="InterPro" id="IPR001048">
    <property type="entry name" value="Asp/Glu/Uridylate_kinase"/>
</dbReference>
<evidence type="ECO:0000259" key="2">
    <source>
        <dbReference type="Pfam" id="PF00696"/>
    </source>
</evidence>
<dbReference type="GO" id="GO:0009090">
    <property type="term" value="P:homoserine biosynthetic process"/>
    <property type="evidence" value="ECO:0007669"/>
    <property type="project" value="TreeGrafter"/>
</dbReference>
<dbReference type="PANTHER" id="PTHR21499:SF59">
    <property type="entry name" value="ASPARTOKINASE"/>
    <property type="match status" value="1"/>
</dbReference>
<dbReference type="CDD" id="cd04892">
    <property type="entry name" value="ACT_AK-like_2"/>
    <property type="match status" value="1"/>
</dbReference>
<dbReference type="KEGG" id="ncv:NCAV_0436"/>
<dbReference type="Gene3D" id="3.30.2130.10">
    <property type="entry name" value="VC0802-like"/>
    <property type="match status" value="1"/>
</dbReference>
<dbReference type="SUPFAM" id="SSF55021">
    <property type="entry name" value="ACT-like"/>
    <property type="match status" value="1"/>
</dbReference>
<name>A0A2K5APR0_9ARCH</name>
<dbReference type="GeneID" id="41594531"/>
<sequence length="476" mass="53375">MTKLTIAKFGGNTLGIDGSNIPHVLNRIKSMLAEHDKVVAVFSAPFTTYNGKTRSLTDIAIEIGKSYASSEPVDIDVLKDVYERIASRYMDEQNRVEFLQRLDRFHKHVIIALKQAAEYRRFVDVTRARALAYSGELVMADAMHHIMKSSGLKSCNIEFSDWPIITDDNFEAANFLLDASRSSSKALRDMLNAYDVVCIGGFIGKTMDGLEATYERGGSDRTAADLAILLHDAYSITLSFEKDSSVLSADPKVVKDGLEHVPMLSYNEAELAGMFGMKILDPIAIKDIEDAGIDVEIRVTNMNRPEDYTSIVRHPDSSKGNPIKIVTGRKRCCMLRMQSEMAWHLKVHLLKDRRYNEFVQLSPYLKDHTEYARLLFLDAEFVKRYERHIRAYDGNASIVYGRGVITLIGDEMWRVPNVAAMASSTVGEYGINILNMDAQEETSRIVIVVEDSGSNVDDAVRAIHAKRSMYSTLATD</sequence>
<evidence type="ECO:0000313" key="3">
    <source>
        <dbReference type="EMBL" id="SPC33630.1"/>
    </source>
</evidence>
<keyword evidence="4" id="KW-1185">Reference proteome</keyword>
<dbReference type="Gene3D" id="3.40.1160.10">
    <property type="entry name" value="Acetylglutamate kinase-like"/>
    <property type="match status" value="1"/>
</dbReference>
<protein>
    <submittedName>
        <fullName evidence="3">Aspartate kinase</fullName>
    </submittedName>
</protein>
<dbReference type="Proteomes" id="UP000236248">
    <property type="component" value="Chromosome NCAV"/>
</dbReference>
<reference evidence="4" key="1">
    <citation type="submission" date="2018-01" db="EMBL/GenBank/DDBJ databases">
        <authorList>
            <person name="Kerou L M."/>
        </authorList>
    </citation>
    <scope>NUCLEOTIDE SEQUENCE [LARGE SCALE GENOMIC DNA]</scope>
    <source>
        <strain evidence="4">SCU2</strain>
    </source>
</reference>
<keyword evidence="3" id="KW-0418">Kinase</keyword>
<dbReference type="Pfam" id="PF00696">
    <property type="entry name" value="AA_kinase"/>
    <property type="match status" value="1"/>
</dbReference>
<dbReference type="EMBL" id="LT981265">
    <property type="protein sequence ID" value="SPC33630.1"/>
    <property type="molecule type" value="Genomic_DNA"/>
</dbReference>
<evidence type="ECO:0000313" key="4">
    <source>
        <dbReference type="Proteomes" id="UP000236248"/>
    </source>
</evidence>